<evidence type="ECO:0000256" key="5">
    <source>
        <dbReference type="ARBA" id="ARBA00023008"/>
    </source>
</evidence>
<sequence length="624" mass="68381">MAVSTLLAFSLFLFSSCSHAATQHFSIELAWATRAPDGFSRPQILVNGQSPGPALVVDQYDEVEFLVCNKLNESTAVHFHGIEQLNTPWSDGVPGLSQKPIPAQGEFLYKWTATEYGTYWYHGHYRSQLNDGLFGPIYVKPCASQRKPFDKISSDPRVLASLARAEENPQLVTISDWSHVTSAEYLQIEAAANADVHCTNSILINGKGRIDCLTVAQQHQDLAPPFQPLFAGPLNGTWLSENGCSPFVPATQAGYTANLTALPDLITGCQATNSPLQEFDVDPRDEWVSFNFISATAIQAPVLSIDEHPMWVYAVDGRYVVPRKVDGLQILNGERYSVMVQLNKRPGTYTIRASNFGLNQLISGFATMKYTRGGGIRPGWHNGGWGRNGQNRNPWKQTPSTPSFTYGGFSVSPNVTLLNETLLVPLENTPPPRHVDQTHILRITNAGAPWKWTLDGTTSYPMQPYEFAEDAPLLYNLASSNANNSTLVIRTQNNTWVDLIILSTEALAPPHPIHKHSNKAYVIGSGTGAWTWETVEEAAKAMPQSFNFDAPLLRDGYATLAAAGAPTWLVIRYQVVNPGAFMLHCHIQPHLAGGMAVALLDGVDAWPSIPAEYGAKGDGNGLRR</sequence>
<organism evidence="11 12">
    <name type="scientific">Zasmidium cellare</name>
    <name type="common">Wine cellar mold</name>
    <name type="synonym">Racodium cellare</name>
    <dbReference type="NCBI Taxonomy" id="395010"/>
    <lineage>
        <taxon>Eukaryota</taxon>
        <taxon>Fungi</taxon>
        <taxon>Dikarya</taxon>
        <taxon>Ascomycota</taxon>
        <taxon>Pezizomycotina</taxon>
        <taxon>Dothideomycetes</taxon>
        <taxon>Dothideomycetidae</taxon>
        <taxon>Mycosphaerellales</taxon>
        <taxon>Mycosphaerellaceae</taxon>
        <taxon>Zasmidium</taxon>
    </lineage>
</organism>
<dbReference type="InterPro" id="IPR001117">
    <property type="entry name" value="Cu-oxidase_2nd"/>
</dbReference>
<dbReference type="CDD" id="cd13850">
    <property type="entry name" value="CuRO_1_Abr2_like"/>
    <property type="match status" value="1"/>
</dbReference>
<dbReference type="SUPFAM" id="SSF49503">
    <property type="entry name" value="Cupredoxins"/>
    <property type="match status" value="3"/>
</dbReference>
<feature type="chain" id="PRO_5046852326" description="Laccase" evidence="7">
    <location>
        <begin position="21"/>
        <end position="624"/>
    </location>
</feature>
<keyword evidence="12" id="KW-1185">Reference proteome</keyword>
<accession>A0ABR0F0E6</accession>
<feature type="domain" description="Plastocyanin-like" evidence="10">
    <location>
        <begin position="31"/>
        <end position="141"/>
    </location>
</feature>
<keyword evidence="5" id="KW-0186">Copper</keyword>
<dbReference type="InterPro" id="IPR011706">
    <property type="entry name" value="Cu-oxidase_C"/>
</dbReference>
<dbReference type="PANTHER" id="PTHR11709">
    <property type="entry name" value="MULTI-COPPER OXIDASE"/>
    <property type="match status" value="1"/>
</dbReference>
<evidence type="ECO:0000259" key="10">
    <source>
        <dbReference type="Pfam" id="PF07732"/>
    </source>
</evidence>
<name>A0ABR0F0E6_ZASCE</name>
<reference evidence="11 12" key="1">
    <citation type="journal article" date="2023" name="G3 (Bethesda)">
        <title>A chromosome-level genome assembly of Zasmidium syzygii isolated from banana leaves.</title>
        <authorList>
            <person name="van Westerhoven A.C."/>
            <person name="Mehrabi R."/>
            <person name="Talebi R."/>
            <person name="Steentjes M.B.F."/>
            <person name="Corcolon B."/>
            <person name="Chong P.A."/>
            <person name="Kema G.H.J."/>
            <person name="Seidl M.F."/>
        </authorList>
    </citation>
    <scope>NUCLEOTIDE SEQUENCE [LARGE SCALE GENOMIC DNA]</scope>
    <source>
        <strain evidence="11 12">P124</strain>
    </source>
</reference>
<feature type="signal peptide" evidence="7">
    <location>
        <begin position="1"/>
        <end position="20"/>
    </location>
</feature>
<dbReference type="Gene3D" id="2.60.40.420">
    <property type="entry name" value="Cupredoxins - blue copper proteins"/>
    <property type="match status" value="3"/>
</dbReference>
<protein>
    <recommendedName>
        <fullName evidence="13">Laccase</fullName>
    </recommendedName>
</protein>
<comment type="similarity">
    <text evidence="1">Belongs to the multicopper oxidase family.</text>
</comment>
<proteinExistence type="inferred from homology"/>
<evidence type="ECO:0000259" key="8">
    <source>
        <dbReference type="Pfam" id="PF00394"/>
    </source>
</evidence>
<dbReference type="Pfam" id="PF00394">
    <property type="entry name" value="Cu-oxidase"/>
    <property type="match status" value="1"/>
</dbReference>
<dbReference type="InterPro" id="IPR002355">
    <property type="entry name" value="Cu_oxidase_Cu_BS"/>
</dbReference>
<dbReference type="InterPro" id="IPR045087">
    <property type="entry name" value="Cu-oxidase_fam"/>
</dbReference>
<feature type="domain" description="Plastocyanin-like" evidence="8">
    <location>
        <begin position="171"/>
        <end position="360"/>
    </location>
</feature>
<dbReference type="EMBL" id="JAXOVC010000001">
    <property type="protein sequence ID" value="KAK4507394.1"/>
    <property type="molecule type" value="Genomic_DNA"/>
</dbReference>
<dbReference type="PROSITE" id="PS00080">
    <property type="entry name" value="MULTICOPPER_OXIDASE2"/>
    <property type="match status" value="1"/>
</dbReference>
<evidence type="ECO:0000313" key="11">
    <source>
        <dbReference type="EMBL" id="KAK4507394.1"/>
    </source>
</evidence>
<evidence type="ECO:0008006" key="13">
    <source>
        <dbReference type="Google" id="ProtNLM"/>
    </source>
</evidence>
<dbReference type="CDD" id="cd13898">
    <property type="entry name" value="CuRO_3_Abr2_like"/>
    <property type="match status" value="1"/>
</dbReference>
<dbReference type="InterPro" id="IPR033138">
    <property type="entry name" value="Cu_oxidase_CS"/>
</dbReference>
<evidence type="ECO:0000256" key="4">
    <source>
        <dbReference type="ARBA" id="ARBA00023002"/>
    </source>
</evidence>
<evidence type="ECO:0000256" key="2">
    <source>
        <dbReference type="ARBA" id="ARBA00022723"/>
    </source>
</evidence>
<evidence type="ECO:0000259" key="9">
    <source>
        <dbReference type="Pfam" id="PF07731"/>
    </source>
</evidence>
<keyword evidence="4" id="KW-0560">Oxidoreductase</keyword>
<dbReference type="Proteomes" id="UP001305779">
    <property type="component" value="Unassembled WGS sequence"/>
</dbReference>
<evidence type="ECO:0000256" key="1">
    <source>
        <dbReference type="ARBA" id="ARBA00010609"/>
    </source>
</evidence>
<keyword evidence="2" id="KW-0479">Metal-binding</keyword>
<comment type="caution">
    <text evidence="11">The sequence shown here is derived from an EMBL/GenBank/DDBJ whole genome shotgun (WGS) entry which is preliminary data.</text>
</comment>
<keyword evidence="3 7" id="KW-0732">Signal</keyword>
<dbReference type="PROSITE" id="PS00079">
    <property type="entry name" value="MULTICOPPER_OXIDASE1"/>
    <property type="match status" value="1"/>
</dbReference>
<evidence type="ECO:0000256" key="6">
    <source>
        <dbReference type="ARBA" id="ARBA00023180"/>
    </source>
</evidence>
<dbReference type="Pfam" id="PF07731">
    <property type="entry name" value="Cu-oxidase_2"/>
    <property type="match status" value="1"/>
</dbReference>
<dbReference type="PANTHER" id="PTHR11709:SF488">
    <property type="entry name" value="LACCASE-RELATED"/>
    <property type="match status" value="1"/>
</dbReference>
<keyword evidence="6" id="KW-0325">Glycoprotein</keyword>
<evidence type="ECO:0000256" key="3">
    <source>
        <dbReference type="ARBA" id="ARBA00022729"/>
    </source>
</evidence>
<dbReference type="CDD" id="cd13876">
    <property type="entry name" value="CuRO_2_Abr2_like"/>
    <property type="match status" value="1"/>
</dbReference>
<gene>
    <name evidence="11" type="ORF">PRZ48_001129</name>
</gene>
<evidence type="ECO:0000256" key="7">
    <source>
        <dbReference type="SAM" id="SignalP"/>
    </source>
</evidence>
<dbReference type="InterPro" id="IPR008972">
    <property type="entry name" value="Cupredoxin"/>
</dbReference>
<feature type="domain" description="Plastocyanin-like" evidence="9">
    <location>
        <begin position="479"/>
        <end position="601"/>
    </location>
</feature>
<dbReference type="InterPro" id="IPR011707">
    <property type="entry name" value="Cu-oxidase-like_N"/>
</dbReference>
<evidence type="ECO:0000313" key="12">
    <source>
        <dbReference type="Proteomes" id="UP001305779"/>
    </source>
</evidence>
<dbReference type="Pfam" id="PF07732">
    <property type="entry name" value="Cu-oxidase_3"/>
    <property type="match status" value="1"/>
</dbReference>